<feature type="domain" description="Recombinase" evidence="2">
    <location>
        <begin position="166"/>
        <end position="280"/>
    </location>
</feature>
<dbReference type="PANTHER" id="PTHR30461">
    <property type="entry name" value="DNA-INVERTASE FROM LAMBDOID PROPHAGE"/>
    <property type="match status" value="1"/>
</dbReference>
<dbReference type="InterPro" id="IPR006119">
    <property type="entry name" value="Resolv_N"/>
</dbReference>
<keyword evidence="4" id="KW-1185">Reference proteome</keyword>
<dbReference type="Proteomes" id="UP000552700">
    <property type="component" value="Unassembled WGS sequence"/>
</dbReference>
<dbReference type="Pfam" id="PF00239">
    <property type="entry name" value="Resolvase"/>
    <property type="match status" value="1"/>
</dbReference>
<dbReference type="GO" id="GO:0000150">
    <property type="term" value="F:DNA strand exchange activity"/>
    <property type="evidence" value="ECO:0007669"/>
    <property type="project" value="InterPro"/>
</dbReference>
<evidence type="ECO:0000313" key="4">
    <source>
        <dbReference type="Proteomes" id="UP000552700"/>
    </source>
</evidence>
<dbReference type="PROSITE" id="PS51737">
    <property type="entry name" value="RECOMBINASE_DNA_BIND"/>
    <property type="match status" value="1"/>
</dbReference>
<name>A0A841J1Q1_9SPHN</name>
<comment type="caution">
    <text evidence="3">The sequence shown here is derived from an EMBL/GenBank/DDBJ whole genome shotgun (WGS) entry which is preliminary data.</text>
</comment>
<dbReference type="CDD" id="cd03768">
    <property type="entry name" value="SR_ResInv"/>
    <property type="match status" value="1"/>
</dbReference>
<protein>
    <submittedName>
        <fullName evidence="3">DNA invertase Pin-like site-specific DNA recombinase</fullName>
    </submittedName>
</protein>
<dbReference type="EMBL" id="JACIJP010000003">
    <property type="protein sequence ID" value="MBB6124634.1"/>
    <property type="molecule type" value="Genomic_DNA"/>
</dbReference>
<dbReference type="AlphaFoldDB" id="A0A841J1Q1"/>
<accession>A0A841J1Q1</accession>
<dbReference type="RefSeq" id="WP_184080864.1">
    <property type="nucleotide sequence ID" value="NZ_JACIJP010000003.1"/>
</dbReference>
<feature type="domain" description="Resolvase/invertase-type recombinase catalytic" evidence="1">
    <location>
        <begin position="6"/>
        <end position="158"/>
    </location>
</feature>
<dbReference type="PROSITE" id="PS51736">
    <property type="entry name" value="RECOMBINASES_3"/>
    <property type="match status" value="1"/>
</dbReference>
<dbReference type="PANTHER" id="PTHR30461:SF23">
    <property type="entry name" value="DNA RECOMBINASE-RELATED"/>
    <property type="match status" value="1"/>
</dbReference>
<dbReference type="Gene3D" id="3.40.50.1390">
    <property type="entry name" value="Resolvase, N-terminal catalytic domain"/>
    <property type="match status" value="1"/>
</dbReference>
<proteinExistence type="predicted"/>
<dbReference type="InterPro" id="IPR011109">
    <property type="entry name" value="DNA_bind_recombinase_dom"/>
</dbReference>
<dbReference type="InterPro" id="IPR036162">
    <property type="entry name" value="Resolvase-like_N_sf"/>
</dbReference>
<dbReference type="Pfam" id="PF07508">
    <property type="entry name" value="Recombinase"/>
    <property type="match status" value="1"/>
</dbReference>
<reference evidence="3 4" key="1">
    <citation type="submission" date="2020-08" db="EMBL/GenBank/DDBJ databases">
        <title>Genomic Encyclopedia of Type Strains, Phase IV (KMG-IV): sequencing the most valuable type-strain genomes for metagenomic binning, comparative biology and taxonomic classification.</title>
        <authorList>
            <person name="Goeker M."/>
        </authorList>
    </citation>
    <scope>NUCLEOTIDE SEQUENCE [LARGE SCALE GENOMIC DNA]</scope>
    <source>
        <strain evidence="3 4">DSM 102255</strain>
    </source>
</reference>
<dbReference type="Gene3D" id="3.90.1750.20">
    <property type="entry name" value="Putative Large Serine Recombinase, Chain B, Domain 2"/>
    <property type="match status" value="1"/>
</dbReference>
<gene>
    <name evidence="3" type="ORF">FHS92_002379</name>
</gene>
<dbReference type="GO" id="GO:0003677">
    <property type="term" value="F:DNA binding"/>
    <property type="evidence" value="ECO:0007669"/>
    <property type="project" value="InterPro"/>
</dbReference>
<dbReference type="InterPro" id="IPR038109">
    <property type="entry name" value="DNA_bind_recomb_sf"/>
</dbReference>
<dbReference type="SMART" id="SM00857">
    <property type="entry name" value="Resolvase"/>
    <property type="match status" value="1"/>
</dbReference>
<organism evidence="3 4">
    <name type="scientific">Sphingobium subterraneum</name>
    <dbReference type="NCBI Taxonomy" id="627688"/>
    <lineage>
        <taxon>Bacteria</taxon>
        <taxon>Pseudomonadati</taxon>
        <taxon>Pseudomonadota</taxon>
        <taxon>Alphaproteobacteria</taxon>
        <taxon>Sphingomonadales</taxon>
        <taxon>Sphingomonadaceae</taxon>
        <taxon>Sphingobium</taxon>
    </lineage>
</organism>
<dbReference type="SUPFAM" id="SSF53041">
    <property type="entry name" value="Resolvase-like"/>
    <property type="match status" value="1"/>
</dbReference>
<dbReference type="InterPro" id="IPR050639">
    <property type="entry name" value="SSR_resolvase"/>
</dbReference>
<evidence type="ECO:0000259" key="1">
    <source>
        <dbReference type="PROSITE" id="PS51736"/>
    </source>
</evidence>
<sequence>MAERKRCAVYTRKSTEEGLEQAFNSLDAQREACCAYIMSQAHEGWELVPEQYDDGGWSGGSMDRPALRQLLADVEAGKVDVIIVYKVDRLTRALTDFARIVDIFDKAGASFVSVTQAFNTTTSMGRLTLNVLLSFAQFEREVTGERIRDKVAASKRKGMWMGGPVPIGYRLDNRKLVIDNQEAATVQLIFERYVALRSIAALVDDLHTREIRTKQRTYKDGRIIGGISFTKGPLAQLLKNPIYLGKVRHRDVLYDGEHAAIIDEALWNKAQTIARDNGRDHKLGRKARNPSLLAGIITDPEGRPMTPSHTRREGRQYRYYISRLAPGEDRQSAWRVPAGEIERIVIGTIVSSLRDHAMTADSKADTLVADVARRTDLAEDLASYPITERRSALLEMHVRVQLGGECITLSLGSDQGRQFTIPARLVRRGSDVRLALPPGGEKTREADPVLLKLIAHARAAQHMVESGIPHPSVAHYGKRHRWQLLRIAWLAPDIQTSIIEGRQPPHLTGRRLLRATNIPFDWAGQRRVLGFD</sequence>
<evidence type="ECO:0000313" key="3">
    <source>
        <dbReference type="EMBL" id="MBB6124634.1"/>
    </source>
</evidence>
<evidence type="ECO:0000259" key="2">
    <source>
        <dbReference type="PROSITE" id="PS51737"/>
    </source>
</evidence>